<sequence length="217" mass="24706">MVNNSLDISIDTLKEQTVLMMEKCEEAIEKSVTCMIEKDLEGARKVVEDDEEINKLREEIRDKSIELIVLKQPMARDLRFIYSLGNISIELERIGDYAANIAREMLKIGGEAYIKELIDIPKMAKECKSMMSQTREALILFDASIAYDVGIKDDIVDGLYEQVQIDCLKIMHENSNTIDQGVKLLLIGRYLERIGDHITNVCEKIIFAIEGKMVEIG</sequence>
<feature type="domain" description="PhoU" evidence="8">
    <location>
        <begin position="19"/>
        <end position="104"/>
    </location>
</feature>
<dbReference type="EMBL" id="LK933282">
    <property type="protein sequence ID" value="CDT59522.1"/>
    <property type="molecule type" value="Genomic_DNA"/>
</dbReference>
<dbReference type="GO" id="GO:0006817">
    <property type="term" value="P:phosphate ion transport"/>
    <property type="evidence" value="ECO:0007669"/>
    <property type="project" value="UniProtKB-KW"/>
</dbReference>
<dbReference type="Gene3D" id="1.20.58.220">
    <property type="entry name" value="Phosphate transport system protein phou homolog 2, domain 2"/>
    <property type="match status" value="1"/>
</dbReference>
<keyword evidence="4 7" id="KW-0813">Transport</keyword>
<feature type="domain" description="PhoU" evidence="8">
    <location>
        <begin position="120"/>
        <end position="205"/>
    </location>
</feature>
<comment type="subunit">
    <text evidence="3 7">Homodimer.</text>
</comment>
<dbReference type="Pfam" id="PF01895">
    <property type="entry name" value="PhoU"/>
    <property type="match status" value="2"/>
</dbReference>
<evidence type="ECO:0000256" key="4">
    <source>
        <dbReference type="ARBA" id="ARBA00022448"/>
    </source>
</evidence>
<dbReference type="InterPro" id="IPR026022">
    <property type="entry name" value="PhoU_dom"/>
</dbReference>
<evidence type="ECO:0000313" key="9">
    <source>
        <dbReference type="EMBL" id="CDS85366.1"/>
    </source>
</evidence>
<evidence type="ECO:0000256" key="6">
    <source>
        <dbReference type="ARBA" id="ARBA00022592"/>
    </source>
</evidence>
<comment type="function">
    <text evidence="7">Plays a role in the regulation of phosphate uptake.</text>
</comment>
<dbReference type="PIRSF" id="PIRSF003107">
    <property type="entry name" value="PhoU"/>
    <property type="match status" value="1"/>
</dbReference>
<accession>A0A069AB21</accession>
<dbReference type="PANTHER" id="PTHR42930">
    <property type="entry name" value="PHOSPHATE-SPECIFIC TRANSPORT SYSTEM ACCESSORY PROTEIN PHOU"/>
    <property type="match status" value="1"/>
</dbReference>
<comment type="subcellular location">
    <subcellularLocation>
        <location evidence="1 7">Cytoplasm</location>
    </subcellularLocation>
</comment>
<evidence type="ECO:0000313" key="10">
    <source>
        <dbReference type="EMBL" id="CDS89408.1"/>
    </source>
</evidence>
<dbReference type="InterPro" id="IPR028366">
    <property type="entry name" value="PhoU"/>
</dbReference>
<dbReference type="PANTHER" id="PTHR42930:SF3">
    <property type="entry name" value="PHOSPHATE-SPECIFIC TRANSPORT SYSTEM ACCESSORY PROTEIN PHOU"/>
    <property type="match status" value="1"/>
</dbReference>
<proteinExistence type="inferred from homology"/>
<dbReference type="SUPFAM" id="SSF109755">
    <property type="entry name" value="PhoU-like"/>
    <property type="match status" value="1"/>
</dbReference>
<protein>
    <recommendedName>
        <fullName evidence="7">Phosphate-specific transport system accessory protein PhoU</fullName>
    </recommendedName>
</protein>
<dbReference type="EMBL" id="LK932388">
    <property type="protein sequence ID" value="CDS85366.1"/>
    <property type="molecule type" value="Genomic_DNA"/>
</dbReference>
<keyword evidence="6 7" id="KW-0592">Phosphate transport</keyword>
<gene>
    <name evidence="10" type="primary">phoU</name>
    <name evidence="11" type="ORF">BN1095_590018</name>
    <name evidence="10" type="ORF">BN1096_740090</name>
    <name evidence="9" type="ORF">BN1097_500007</name>
</gene>
<keyword evidence="5 7" id="KW-0963">Cytoplasm</keyword>
<evidence type="ECO:0000256" key="2">
    <source>
        <dbReference type="ARBA" id="ARBA00008107"/>
    </source>
</evidence>
<evidence type="ECO:0000256" key="7">
    <source>
        <dbReference type="PIRNR" id="PIRNR003107"/>
    </source>
</evidence>
<dbReference type="EMBL" id="LK932529">
    <property type="protein sequence ID" value="CDS89408.1"/>
    <property type="molecule type" value="Genomic_DNA"/>
</dbReference>
<dbReference type="FunFam" id="1.20.58.220:FF:000004">
    <property type="entry name" value="Phosphate-specific transport system accessory protein PhoU"/>
    <property type="match status" value="1"/>
</dbReference>
<evidence type="ECO:0000259" key="8">
    <source>
        <dbReference type="Pfam" id="PF01895"/>
    </source>
</evidence>
<dbReference type="GO" id="GO:0030643">
    <property type="term" value="P:intracellular phosphate ion homeostasis"/>
    <property type="evidence" value="ECO:0007669"/>
    <property type="project" value="InterPro"/>
</dbReference>
<comment type="similarity">
    <text evidence="2 7">Belongs to the PhoU family.</text>
</comment>
<name>A0A069AB21_CLODI</name>
<reference evidence="9" key="1">
    <citation type="submission" date="2014-07" db="EMBL/GenBank/DDBJ databases">
        <authorList>
            <person name="Monot Marc"/>
        </authorList>
    </citation>
    <scope>NUCLEOTIDE SEQUENCE</scope>
    <source>
        <strain evidence="11">7032989</strain>
        <strain evidence="9">7032994</strain>
    </source>
</reference>
<evidence type="ECO:0000256" key="5">
    <source>
        <dbReference type="ARBA" id="ARBA00022490"/>
    </source>
</evidence>
<organism evidence="9">
    <name type="scientific">Clostridioides difficile</name>
    <name type="common">Peptoclostridium difficile</name>
    <dbReference type="NCBI Taxonomy" id="1496"/>
    <lineage>
        <taxon>Bacteria</taxon>
        <taxon>Bacillati</taxon>
        <taxon>Bacillota</taxon>
        <taxon>Clostridia</taxon>
        <taxon>Peptostreptococcales</taxon>
        <taxon>Peptostreptococcaceae</taxon>
        <taxon>Clostridioides</taxon>
    </lineage>
</organism>
<dbReference type="NCBIfam" id="TIGR02135">
    <property type="entry name" value="phoU_full"/>
    <property type="match status" value="1"/>
</dbReference>
<evidence type="ECO:0000256" key="1">
    <source>
        <dbReference type="ARBA" id="ARBA00004496"/>
    </source>
</evidence>
<evidence type="ECO:0000313" key="11">
    <source>
        <dbReference type="EMBL" id="CDT59522.1"/>
    </source>
</evidence>
<dbReference type="GO" id="GO:0005737">
    <property type="term" value="C:cytoplasm"/>
    <property type="evidence" value="ECO:0007669"/>
    <property type="project" value="UniProtKB-SubCell"/>
</dbReference>
<dbReference type="AlphaFoldDB" id="A0A069AB21"/>
<dbReference type="RefSeq" id="WP_021367268.1">
    <property type="nucleotide sequence ID" value="NZ_BBYB01000211.1"/>
</dbReference>
<evidence type="ECO:0000256" key="3">
    <source>
        <dbReference type="ARBA" id="ARBA00011738"/>
    </source>
</evidence>
<dbReference type="InterPro" id="IPR038078">
    <property type="entry name" value="PhoU-like_sf"/>
</dbReference>
<dbReference type="GO" id="GO:0045936">
    <property type="term" value="P:negative regulation of phosphate metabolic process"/>
    <property type="evidence" value="ECO:0007669"/>
    <property type="project" value="InterPro"/>
</dbReference>